<dbReference type="InterPro" id="IPR042095">
    <property type="entry name" value="SUMF_sf"/>
</dbReference>
<dbReference type="OrthoDB" id="9812707at2"/>
<dbReference type="InterPro" id="IPR005532">
    <property type="entry name" value="SUMF_dom"/>
</dbReference>
<feature type="signal peptide" evidence="2">
    <location>
        <begin position="1"/>
        <end position="27"/>
    </location>
</feature>
<evidence type="ECO:0000259" key="3">
    <source>
        <dbReference type="Pfam" id="PF03781"/>
    </source>
</evidence>
<dbReference type="RefSeq" id="WP_013700732.1">
    <property type="nucleotide sequence ID" value="NC_015385.1"/>
</dbReference>
<organism evidence="4 5">
    <name type="scientific">Treponema succinifaciens (strain ATCC 33096 / DSM 2489 / 6091)</name>
    <dbReference type="NCBI Taxonomy" id="869209"/>
    <lineage>
        <taxon>Bacteria</taxon>
        <taxon>Pseudomonadati</taxon>
        <taxon>Spirochaetota</taxon>
        <taxon>Spirochaetia</taxon>
        <taxon>Spirochaetales</taxon>
        <taxon>Treponemataceae</taxon>
        <taxon>Treponema</taxon>
    </lineage>
</organism>
<proteinExistence type="predicted"/>
<dbReference type="PANTHER" id="PTHR23150:SF19">
    <property type="entry name" value="FORMYLGLYCINE-GENERATING ENZYME"/>
    <property type="match status" value="1"/>
</dbReference>
<dbReference type="AlphaFoldDB" id="F2NXV5"/>
<dbReference type="InterPro" id="IPR016187">
    <property type="entry name" value="CTDL_fold"/>
</dbReference>
<sequence>MKAAIKQLKLFAVFAVMVLALAGNVYAQNISSDFVRISAVTLERAFYMCDHEVTQKEYKDIMGTNPSKFKTNPDKGEIQENRPVERVSWFDAIEYCNKRSIKEGLTPCYKANDITDTSKWGIEPTADTGKWGIKPTMTIRKGYIFNQSTSTWFNVECDWNANGYRLPTNLEWEYAASAGNSLGKDVYSGTDDESKLGDYAWYIRNSRNKTHEVKKKKPNAFGLYDMSGNVEEWCWGNEGCDYASNLHGGYWGVKNGRYWKVGNGKDGIMTLQGMDPSWTVPEQFYVLDKDYKLPYKYATACFGFRVVRTDTSTVTEAHKKQVANQKEAERKVHEEEQKPQSRIASMEEIRLNTAKSYLLNGIPPKKVAKIMGLELSQVKELQKSIKK</sequence>
<gene>
    <name evidence="4" type="ordered locus">Tresu_0475</name>
</gene>
<dbReference type="KEGG" id="tsu:Tresu_0475"/>
<dbReference type="GeneID" id="302999829"/>
<reference evidence="4 5" key="1">
    <citation type="journal article" date="2011" name="Stand. Genomic Sci.">
        <title>Complete genome sequence of Treponema succinifaciens type strain (6091).</title>
        <authorList>
            <person name="Han C."/>
            <person name="Gronow S."/>
            <person name="Teshima H."/>
            <person name="Lapidus A."/>
            <person name="Nolan M."/>
            <person name="Lucas S."/>
            <person name="Hammon N."/>
            <person name="Deshpande S."/>
            <person name="Cheng J.F."/>
            <person name="Zeytun A."/>
            <person name="Tapia R."/>
            <person name="Goodwin L."/>
            <person name="Pitluck S."/>
            <person name="Liolios K."/>
            <person name="Pagani I."/>
            <person name="Ivanova N."/>
            <person name="Mavromatis K."/>
            <person name="Mikhailova N."/>
            <person name="Huntemann M."/>
            <person name="Pati A."/>
            <person name="Chen A."/>
            <person name="Palaniappan K."/>
            <person name="Land M."/>
            <person name="Hauser L."/>
            <person name="Brambilla E.M."/>
            <person name="Rohde M."/>
            <person name="Goker M."/>
            <person name="Woyke T."/>
            <person name="Bristow J."/>
            <person name="Eisen J.A."/>
            <person name="Markowitz V."/>
            <person name="Hugenholtz P."/>
            <person name="Kyrpides N.C."/>
            <person name="Klenk H.P."/>
            <person name="Detter J.C."/>
        </authorList>
    </citation>
    <scope>NUCLEOTIDE SEQUENCE [LARGE SCALE GENOMIC DNA]</scope>
    <source>
        <strain evidence="5">ATCC 33096 / DSM 2489 / 6091</strain>
    </source>
</reference>
<dbReference type="EMBL" id="CP002631">
    <property type="protein sequence ID" value="AEB13425.1"/>
    <property type="molecule type" value="Genomic_DNA"/>
</dbReference>
<dbReference type="STRING" id="869209.Tresu_0475"/>
<dbReference type="HOGENOM" id="CLU_713599_0_0_12"/>
<feature type="domain" description="Sulfatase-modifying factor enzyme-like" evidence="3">
    <location>
        <begin position="17"/>
        <end position="236"/>
    </location>
</feature>
<keyword evidence="5" id="KW-1185">Reference proteome</keyword>
<dbReference type="SUPFAM" id="SSF56436">
    <property type="entry name" value="C-type lectin-like"/>
    <property type="match status" value="1"/>
</dbReference>
<feature type="compositionally biased region" description="Basic and acidic residues" evidence="1">
    <location>
        <begin position="326"/>
        <end position="342"/>
    </location>
</feature>
<feature type="chain" id="PRO_5003283025" evidence="2">
    <location>
        <begin position="28"/>
        <end position="387"/>
    </location>
</feature>
<dbReference type="Proteomes" id="UP000006852">
    <property type="component" value="Chromosome"/>
</dbReference>
<dbReference type="GO" id="GO:0120147">
    <property type="term" value="F:formylglycine-generating oxidase activity"/>
    <property type="evidence" value="ECO:0007669"/>
    <property type="project" value="TreeGrafter"/>
</dbReference>
<evidence type="ECO:0000313" key="4">
    <source>
        <dbReference type="EMBL" id="AEB13425.1"/>
    </source>
</evidence>
<name>F2NXV5_TRES6</name>
<accession>F2NXV5</accession>
<evidence type="ECO:0000313" key="5">
    <source>
        <dbReference type="Proteomes" id="UP000006852"/>
    </source>
</evidence>
<protein>
    <submittedName>
        <fullName evidence="4">Sulphatase-modifying factor protein</fullName>
    </submittedName>
</protein>
<evidence type="ECO:0000256" key="1">
    <source>
        <dbReference type="SAM" id="MobiDB-lite"/>
    </source>
</evidence>
<reference evidence="5" key="2">
    <citation type="submission" date="2011-04" db="EMBL/GenBank/DDBJ databases">
        <title>The complete genome of chromosome of Treponema succinifaciens DSM 2489.</title>
        <authorList>
            <person name="Lucas S."/>
            <person name="Copeland A."/>
            <person name="Lapidus A."/>
            <person name="Bruce D."/>
            <person name="Goodwin L."/>
            <person name="Pitluck S."/>
            <person name="Peters L."/>
            <person name="Kyrpides N."/>
            <person name="Mavromatis K."/>
            <person name="Ivanova N."/>
            <person name="Ovchinnikova G."/>
            <person name="Teshima H."/>
            <person name="Detter J.C."/>
            <person name="Tapia R."/>
            <person name="Han C."/>
            <person name="Land M."/>
            <person name="Hauser L."/>
            <person name="Markowitz V."/>
            <person name="Cheng J.-F."/>
            <person name="Hugenholtz P."/>
            <person name="Woyke T."/>
            <person name="Wu D."/>
            <person name="Gronow S."/>
            <person name="Wellnitz S."/>
            <person name="Brambilla E."/>
            <person name="Klenk H.-P."/>
            <person name="Eisen J.A."/>
        </authorList>
    </citation>
    <scope>NUCLEOTIDE SEQUENCE [LARGE SCALE GENOMIC DNA]</scope>
    <source>
        <strain evidence="5">ATCC 33096 / DSM 2489 / 6091</strain>
    </source>
</reference>
<keyword evidence="2" id="KW-0732">Signal</keyword>
<dbReference type="Gene3D" id="3.90.1580.10">
    <property type="entry name" value="paralog of FGE (formylglycine-generating enzyme)"/>
    <property type="match status" value="1"/>
</dbReference>
<dbReference type="InterPro" id="IPR051043">
    <property type="entry name" value="Sulfatase_Mod_Factor_Kinase"/>
</dbReference>
<dbReference type="eggNOG" id="COG1262">
    <property type="taxonomic scope" value="Bacteria"/>
</dbReference>
<feature type="region of interest" description="Disordered" evidence="1">
    <location>
        <begin position="320"/>
        <end position="342"/>
    </location>
</feature>
<evidence type="ECO:0000256" key="2">
    <source>
        <dbReference type="SAM" id="SignalP"/>
    </source>
</evidence>
<dbReference type="Pfam" id="PF03781">
    <property type="entry name" value="FGE-sulfatase"/>
    <property type="match status" value="1"/>
</dbReference>
<dbReference type="PANTHER" id="PTHR23150">
    <property type="entry name" value="SULFATASE MODIFYING FACTOR 1, 2"/>
    <property type="match status" value="1"/>
</dbReference>